<reference evidence="13" key="1">
    <citation type="submission" date="2016-10" db="EMBL/GenBank/DDBJ databases">
        <authorList>
            <person name="Varghese N."/>
            <person name="Submissions S."/>
        </authorList>
    </citation>
    <scope>NUCLEOTIDE SEQUENCE [LARGE SCALE GENOMIC DNA]</scope>
    <source>
        <strain evidence="13">CPCC 202695</strain>
    </source>
</reference>
<keyword evidence="7 9" id="KW-1133">Transmembrane helix</keyword>
<keyword evidence="8 9" id="KW-0472">Membrane</keyword>
<evidence type="ECO:0000256" key="7">
    <source>
        <dbReference type="ARBA" id="ARBA00022989"/>
    </source>
</evidence>
<comment type="subcellular location">
    <subcellularLocation>
        <location evidence="1">Cell inner membrane</location>
        <topology evidence="1">Multi-pass membrane protein</topology>
    </subcellularLocation>
    <subcellularLocation>
        <location evidence="9">Cell membrane</location>
        <topology evidence="9">Multi-pass membrane protein</topology>
    </subcellularLocation>
</comment>
<evidence type="ECO:0000313" key="14">
    <source>
        <dbReference type="Proteomes" id="UP000893823"/>
    </source>
</evidence>
<dbReference type="GO" id="GO:0005886">
    <property type="term" value="C:plasma membrane"/>
    <property type="evidence" value="ECO:0007669"/>
    <property type="project" value="UniProtKB-SubCell"/>
</dbReference>
<dbReference type="GO" id="GO:0140359">
    <property type="term" value="F:ABC-type transporter activity"/>
    <property type="evidence" value="ECO:0007669"/>
    <property type="project" value="InterPro"/>
</dbReference>
<keyword evidence="3 9" id="KW-0813">Transport</keyword>
<reference evidence="12" key="2">
    <citation type="submission" date="2016-10" db="EMBL/GenBank/DDBJ databases">
        <authorList>
            <person name="de Groot N.N."/>
        </authorList>
    </citation>
    <scope>NUCLEOTIDE SEQUENCE [LARGE SCALE GENOMIC DNA]</scope>
    <source>
        <strain evidence="12">CPCC 202695</strain>
    </source>
</reference>
<feature type="domain" description="ABC transmembrane type-2" evidence="10">
    <location>
        <begin position="49"/>
        <end position="282"/>
    </location>
</feature>
<evidence type="ECO:0000256" key="5">
    <source>
        <dbReference type="ARBA" id="ARBA00022519"/>
    </source>
</evidence>
<evidence type="ECO:0000259" key="10">
    <source>
        <dbReference type="PROSITE" id="PS51012"/>
    </source>
</evidence>
<reference evidence="11" key="3">
    <citation type="submission" date="2022-06" db="EMBL/GenBank/DDBJ databases">
        <title>Genomic Encyclopedia of Type Strains, Phase III (KMG-III): the genomes of soil and plant-associated and newly described type strains.</title>
        <authorList>
            <person name="Whitman W."/>
        </authorList>
    </citation>
    <scope>NUCLEOTIDE SEQUENCE</scope>
    <source>
        <strain evidence="11">CPCC 202695</strain>
    </source>
</reference>
<accession>A0A1H1UG35</accession>
<dbReference type="Proteomes" id="UP000199482">
    <property type="component" value="Chromosome I"/>
</dbReference>
<gene>
    <name evidence="11" type="ORF">BCL57_002396</name>
    <name evidence="12" type="ORF">SAMN04489721_1779</name>
</gene>
<feature type="transmembrane region" description="Helical" evidence="9">
    <location>
        <begin position="193"/>
        <end position="213"/>
    </location>
</feature>
<keyword evidence="4 9" id="KW-1003">Cell membrane</keyword>
<keyword evidence="5" id="KW-0997">Cell inner membrane</keyword>
<feature type="transmembrane region" description="Helical" evidence="9">
    <location>
        <begin position="129"/>
        <end position="153"/>
    </location>
</feature>
<sequence>MINPAPPDDLAGFSVPGSGRGILEVFRYRYLLRLLVRKGTQTRYHGSALGWGWSYVKPAAQFVIFYVVMGLFLGLHHGIENFPIYLFSGIIVVNLFSEAFSNATKSIINNKALVKKIYLPRELFPVADVFIAFVHFLPQLAILLVVLLVVGWVPTLVQISGVVLAILIILTFALGLGLFFGALNVSFRDAQNLVEIILLFATWTAPVLYPFTVVRDALPTWLFELYMLNPLTVAVELFHSAFWFPTTAENMERPAHLWLLAGIAAIVVAAVMVVGQFVFRKLEGRFAQDL</sequence>
<dbReference type="EMBL" id="SODL02000004">
    <property type="protein sequence ID" value="MCP2368223.1"/>
    <property type="molecule type" value="Genomic_DNA"/>
</dbReference>
<feature type="transmembrane region" description="Helical" evidence="9">
    <location>
        <begin position="159"/>
        <end position="181"/>
    </location>
</feature>
<feature type="transmembrane region" description="Helical" evidence="9">
    <location>
        <begin position="85"/>
        <end position="108"/>
    </location>
</feature>
<evidence type="ECO:0000256" key="3">
    <source>
        <dbReference type="ARBA" id="ARBA00022448"/>
    </source>
</evidence>
<evidence type="ECO:0000256" key="1">
    <source>
        <dbReference type="ARBA" id="ARBA00004429"/>
    </source>
</evidence>
<evidence type="ECO:0000313" key="13">
    <source>
        <dbReference type="Proteomes" id="UP000199482"/>
    </source>
</evidence>
<evidence type="ECO:0000256" key="6">
    <source>
        <dbReference type="ARBA" id="ARBA00022692"/>
    </source>
</evidence>
<evidence type="ECO:0000313" key="12">
    <source>
        <dbReference type="EMBL" id="SDS71472.1"/>
    </source>
</evidence>
<dbReference type="GO" id="GO:0015920">
    <property type="term" value="P:lipopolysaccharide transport"/>
    <property type="evidence" value="ECO:0007669"/>
    <property type="project" value="TreeGrafter"/>
</dbReference>
<dbReference type="PANTHER" id="PTHR30413">
    <property type="entry name" value="INNER MEMBRANE TRANSPORT PERMEASE"/>
    <property type="match status" value="1"/>
</dbReference>
<evidence type="ECO:0000256" key="4">
    <source>
        <dbReference type="ARBA" id="ARBA00022475"/>
    </source>
</evidence>
<dbReference type="PROSITE" id="PS51012">
    <property type="entry name" value="ABC_TM2"/>
    <property type="match status" value="1"/>
</dbReference>
<dbReference type="InterPro" id="IPR047817">
    <property type="entry name" value="ABC2_TM_bact-type"/>
</dbReference>
<feature type="transmembrane region" description="Helical" evidence="9">
    <location>
        <begin position="225"/>
        <end position="245"/>
    </location>
</feature>
<evidence type="ECO:0000256" key="2">
    <source>
        <dbReference type="ARBA" id="ARBA00007783"/>
    </source>
</evidence>
<evidence type="ECO:0000256" key="9">
    <source>
        <dbReference type="RuleBase" id="RU361157"/>
    </source>
</evidence>
<dbReference type="AlphaFoldDB" id="A0A1H1UG35"/>
<evidence type="ECO:0000256" key="8">
    <source>
        <dbReference type="ARBA" id="ARBA00023136"/>
    </source>
</evidence>
<evidence type="ECO:0000313" key="11">
    <source>
        <dbReference type="EMBL" id="MCP2368223.1"/>
    </source>
</evidence>
<dbReference type="Pfam" id="PF01061">
    <property type="entry name" value="ABC2_membrane"/>
    <property type="match status" value="1"/>
</dbReference>
<dbReference type="STRING" id="589382.SAMN04489721_1779"/>
<keyword evidence="14" id="KW-1185">Reference proteome</keyword>
<proteinExistence type="inferred from homology"/>
<name>A0A1H1UG35_9MICO</name>
<protein>
    <recommendedName>
        <fullName evidence="9">Transport permease protein</fullName>
    </recommendedName>
</protein>
<feature type="transmembrane region" description="Helical" evidence="9">
    <location>
        <begin position="59"/>
        <end position="79"/>
    </location>
</feature>
<keyword evidence="6 9" id="KW-0812">Transmembrane</keyword>
<organism evidence="12 13">
    <name type="scientific">Agromyces flavus</name>
    <dbReference type="NCBI Taxonomy" id="589382"/>
    <lineage>
        <taxon>Bacteria</taxon>
        <taxon>Bacillati</taxon>
        <taxon>Actinomycetota</taxon>
        <taxon>Actinomycetes</taxon>
        <taxon>Micrococcales</taxon>
        <taxon>Microbacteriaceae</taxon>
        <taxon>Agromyces</taxon>
    </lineage>
</organism>
<feature type="transmembrane region" description="Helical" evidence="9">
    <location>
        <begin position="257"/>
        <end position="279"/>
    </location>
</feature>
<dbReference type="EMBL" id="LT629755">
    <property type="protein sequence ID" value="SDS71472.1"/>
    <property type="molecule type" value="Genomic_DNA"/>
</dbReference>
<comment type="similarity">
    <text evidence="2 9">Belongs to the ABC-2 integral membrane protein family.</text>
</comment>
<dbReference type="PANTHER" id="PTHR30413:SF8">
    <property type="entry name" value="TRANSPORT PERMEASE PROTEIN"/>
    <property type="match status" value="1"/>
</dbReference>
<dbReference type="Proteomes" id="UP000893823">
    <property type="component" value="Unassembled WGS sequence"/>
</dbReference>
<dbReference type="InterPro" id="IPR013525">
    <property type="entry name" value="ABC2_TM"/>
</dbReference>